<dbReference type="FunFam" id="3.10.20.30:FF:000002">
    <property type="entry name" value="GTP pyrophosphokinase (RelA/SpoT)"/>
    <property type="match status" value="1"/>
</dbReference>
<dbReference type="InterPro" id="IPR003607">
    <property type="entry name" value="HD/PDEase_dom"/>
</dbReference>
<dbReference type="AlphaFoldDB" id="A0A1F5WYB3"/>
<name>A0A1F5WYB3_9BACT</name>
<reference evidence="6 7" key="1">
    <citation type="journal article" date="2016" name="Nat. Commun.">
        <title>Thousands of microbial genomes shed light on interconnected biogeochemical processes in an aquifer system.</title>
        <authorList>
            <person name="Anantharaman K."/>
            <person name="Brown C.T."/>
            <person name="Hug L.A."/>
            <person name="Sharon I."/>
            <person name="Castelle C.J."/>
            <person name="Probst A.J."/>
            <person name="Thomas B.C."/>
            <person name="Singh A."/>
            <person name="Wilkins M.J."/>
            <person name="Karaoz U."/>
            <person name="Brodie E.L."/>
            <person name="Williams K.H."/>
            <person name="Hubbard S.S."/>
            <person name="Banfield J.F."/>
        </authorList>
    </citation>
    <scope>NUCLEOTIDE SEQUENCE [LARGE SCALE GENOMIC DNA]</scope>
</reference>
<dbReference type="FunFam" id="1.10.3210.10:FF:000001">
    <property type="entry name" value="GTP pyrophosphokinase RelA"/>
    <property type="match status" value="1"/>
</dbReference>
<dbReference type="InterPro" id="IPR002912">
    <property type="entry name" value="ACT_dom"/>
</dbReference>
<dbReference type="FunFam" id="3.30.460.10:FF:000001">
    <property type="entry name" value="GTP pyrophosphokinase RelA"/>
    <property type="match status" value="1"/>
</dbReference>
<dbReference type="PANTHER" id="PTHR21262:SF31">
    <property type="entry name" value="GTP PYROPHOSPHOKINASE"/>
    <property type="match status" value="1"/>
</dbReference>
<evidence type="ECO:0000313" key="6">
    <source>
        <dbReference type="EMBL" id="OGF80628.1"/>
    </source>
</evidence>
<dbReference type="InterPro" id="IPR033655">
    <property type="entry name" value="TGS_RelA/SpoT"/>
</dbReference>
<organism evidence="6 7">
    <name type="scientific">Candidatus Giovannonibacteria bacterium RIFCSPLOWO2_01_FULL_45_34</name>
    <dbReference type="NCBI Taxonomy" id="1798351"/>
    <lineage>
        <taxon>Bacteria</taxon>
        <taxon>Candidatus Giovannoniibacteriota</taxon>
    </lineage>
</organism>
<gene>
    <name evidence="6" type="ORF">A2930_03015</name>
</gene>
<dbReference type="SUPFAM" id="SSF81301">
    <property type="entry name" value="Nucleotidyltransferase"/>
    <property type="match status" value="1"/>
</dbReference>
<evidence type="ECO:0008006" key="8">
    <source>
        <dbReference type="Google" id="ProtNLM"/>
    </source>
</evidence>
<dbReference type="GO" id="GO:0015969">
    <property type="term" value="P:guanosine tetraphosphate metabolic process"/>
    <property type="evidence" value="ECO:0007669"/>
    <property type="project" value="InterPro"/>
</dbReference>
<dbReference type="EMBL" id="MFID01000032">
    <property type="protein sequence ID" value="OGF80628.1"/>
    <property type="molecule type" value="Genomic_DNA"/>
</dbReference>
<dbReference type="InterPro" id="IPR012676">
    <property type="entry name" value="TGS-like"/>
</dbReference>
<dbReference type="SMART" id="SM00954">
    <property type="entry name" value="RelA_SpoT"/>
    <property type="match status" value="1"/>
</dbReference>
<dbReference type="Gene3D" id="1.10.3210.10">
    <property type="entry name" value="Hypothetical protein af1432"/>
    <property type="match status" value="1"/>
</dbReference>
<evidence type="ECO:0000256" key="2">
    <source>
        <dbReference type="RuleBase" id="RU003847"/>
    </source>
</evidence>
<dbReference type="InterPro" id="IPR006674">
    <property type="entry name" value="HD_domain"/>
</dbReference>
<comment type="function">
    <text evidence="2">In eubacteria ppGpp (guanosine 3'-diphosphate 5'-diphosphate) is a mediator of the stringent response that coordinates a variety of cellular activities in response to changes in nutritional abundance.</text>
</comment>
<dbReference type="Gene3D" id="3.10.20.30">
    <property type="match status" value="1"/>
</dbReference>
<dbReference type="Gene3D" id="3.30.460.10">
    <property type="entry name" value="Beta Polymerase, domain 2"/>
    <property type="match status" value="1"/>
</dbReference>
<dbReference type="SMART" id="SM00471">
    <property type="entry name" value="HDc"/>
    <property type="match status" value="1"/>
</dbReference>
<dbReference type="Proteomes" id="UP000178114">
    <property type="component" value="Unassembled WGS sequence"/>
</dbReference>
<dbReference type="PROSITE" id="PS51880">
    <property type="entry name" value="TGS"/>
    <property type="match status" value="1"/>
</dbReference>
<comment type="similarity">
    <text evidence="2">Belongs to the relA/spoT family.</text>
</comment>
<dbReference type="NCBIfam" id="TIGR00691">
    <property type="entry name" value="spoT_relA"/>
    <property type="match status" value="1"/>
</dbReference>
<evidence type="ECO:0000259" key="5">
    <source>
        <dbReference type="PROSITE" id="PS51880"/>
    </source>
</evidence>
<dbReference type="SUPFAM" id="SSF81271">
    <property type="entry name" value="TGS-like"/>
    <property type="match status" value="1"/>
</dbReference>
<feature type="domain" description="HD" evidence="4">
    <location>
        <begin position="45"/>
        <end position="143"/>
    </location>
</feature>
<dbReference type="PROSITE" id="PS51831">
    <property type="entry name" value="HD"/>
    <property type="match status" value="1"/>
</dbReference>
<sequence length="574" mass="65586">MEWAEYEKKLREFGYKDEAITKIKPVFEFASNAHKDEKRFSGEPYIVHPIATSLKIAALRLDSDTISAALLHDIVENQNIKIEELKKKFGEDIAFLVEGVTKVDKVRYHGIERTVESLRKMFLALASDIRVVIIKLMDRVHNMETLEHVRTEKQKRIALETLELYAPLADRLGIWEIKAQLEDLAFPYIYPEEYKWLKNQIKERKDVGEQYLSKLKPIIAAELEKEGILNAKIVYRAKHMFSIWKKLLKNEMNFDRIFDLVSMRVIVGSVEDCYKALGILHKTWKPMPGRIKDYIALPKPNGYRSLHTTVFGPGKKHIDFQIRTVEMDNEAENGIAAHWFYEVEGKKKAIKKLDDKKFLWVRQLQDWQAEYAGSSAPETLTALKIDFFKDRIFALTPKGDVIDLPDGATPIDFAYHVHSEIGDKMSGAKVNEKIVPFSHRLKLGDTVEILTQKNKKPTADWLDFAKTSIAKNRIRAFLRKAGGGSAGKISDKKLNDSLEAAITVKDRVGVLRDISTVFSNLDINIVGTKSGPLSRDHHRIIVSFEHKKGVPNTKLLGSIRQIKNVEAVVITEAK</sequence>
<accession>A0A1F5WYB3</accession>
<dbReference type="InterPro" id="IPR004095">
    <property type="entry name" value="TGS"/>
</dbReference>
<feature type="domain" description="TGS" evidence="5">
    <location>
        <begin position="390"/>
        <end position="451"/>
    </location>
</feature>
<comment type="pathway">
    <text evidence="1">Purine metabolism.</text>
</comment>
<proteinExistence type="inferred from homology"/>
<dbReference type="Pfam" id="PF04607">
    <property type="entry name" value="RelA_SpoT"/>
    <property type="match status" value="1"/>
</dbReference>
<dbReference type="InterPro" id="IPR043519">
    <property type="entry name" value="NT_sf"/>
</dbReference>
<dbReference type="InterPro" id="IPR045865">
    <property type="entry name" value="ACT-like_dom_sf"/>
</dbReference>
<dbReference type="STRING" id="1798351.A2930_03015"/>
<dbReference type="PANTHER" id="PTHR21262">
    <property type="entry name" value="GUANOSINE-3',5'-BIS DIPHOSPHATE 3'-PYROPHOSPHOHYDROLASE"/>
    <property type="match status" value="1"/>
</dbReference>
<dbReference type="CDD" id="cd01668">
    <property type="entry name" value="TGS_RSH"/>
    <property type="match status" value="1"/>
</dbReference>
<dbReference type="InterPro" id="IPR012675">
    <property type="entry name" value="Beta-grasp_dom_sf"/>
</dbReference>
<feature type="domain" description="ACT" evidence="3">
    <location>
        <begin position="499"/>
        <end position="574"/>
    </location>
</feature>
<dbReference type="Pfam" id="PF02824">
    <property type="entry name" value="TGS"/>
    <property type="match status" value="1"/>
</dbReference>
<dbReference type="Pfam" id="PF13328">
    <property type="entry name" value="HD_4"/>
    <property type="match status" value="1"/>
</dbReference>
<dbReference type="CDD" id="cd05399">
    <property type="entry name" value="NT_Rel-Spo_like"/>
    <property type="match status" value="1"/>
</dbReference>
<dbReference type="SUPFAM" id="SSF109604">
    <property type="entry name" value="HD-domain/PDEase-like"/>
    <property type="match status" value="1"/>
</dbReference>
<comment type="caution">
    <text evidence="6">The sequence shown here is derived from an EMBL/GenBank/DDBJ whole genome shotgun (WGS) entry which is preliminary data.</text>
</comment>
<dbReference type="InterPro" id="IPR004811">
    <property type="entry name" value="RelA/Spo_fam"/>
</dbReference>
<dbReference type="Gene3D" id="3.30.70.260">
    <property type="match status" value="1"/>
</dbReference>
<dbReference type="GO" id="GO:0005886">
    <property type="term" value="C:plasma membrane"/>
    <property type="evidence" value="ECO:0007669"/>
    <property type="project" value="TreeGrafter"/>
</dbReference>
<evidence type="ECO:0000256" key="1">
    <source>
        <dbReference type="ARBA" id="ARBA00025704"/>
    </source>
</evidence>
<dbReference type="InterPro" id="IPR007685">
    <property type="entry name" value="RelA_SpoT"/>
</dbReference>
<evidence type="ECO:0000313" key="7">
    <source>
        <dbReference type="Proteomes" id="UP000178114"/>
    </source>
</evidence>
<dbReference type="PROSITE" id="PS51671">
    <property type="entry name" value="ACT"/>
    <property type="match status" value="1"/>
</dbReference>
<evidence type="ECO:0000259" key="4">
    <source>
        <dbReference type="PROSITE" id="PS51831"/>
    </source>
</evidence>
<dbReference type="SUPFAM" id="SSF55021">
    <property type="entry name" value="ACT-like"/>
    <property type="match status" value="1"/>
</dbReference>
<protein>
    <recommendedName>
        <fullName evidence="8">GTP pyrophosphokinase</fullName>
    </recommendedName>
</protein>
<evidence type="ECO:0000259" key="3">
    <source>
        <dbReference type="PROSITE" id="PS51671"/>
    </source>
</evidence>